<dbReference type="Proteomes" id="UP000262825">
    <property type="component" value="Unassembled WGS sequence"/>
</dbReference>
<protein>
    <recommendedName>
        <fullName evidence="7">U three protein 23</fullName>
    </recommendedName>
</protein>
<comment type="similarity">
    <text evidence="6">Belongs to the UTP23/FCF1 family. UTP23 subfamily.</text>
</comment>
<gene>
    <name evidence="10" type="ORF">SCODWIG_01683</name>
</gene>
<feature type="domain" description="UTP23 sensor motif region" evidence="9">
    <location>
        <begin position="197"/>
        <end position="216"/>
    </location>
</feature>
<evidence type="ECO:0000256" key="1">
    <source>
        <dbReference type="ARBA" id="ARBA00004604"/>
    </source>
</evidence>
<dbReference type="InterPro" id="IPR029060">
    <property type="entry name" value="PIN-like_dom_sf"/>
</dbReference>
<feature type="compositionally biased region" description="Basic and acidic residues" evidence="8">
    <location>
        <begin position="225"/>
        <end position="240"/>
    </location>
</feature>
<sequence>MRQKRAKAYKKQMLVYSHAFKFREPYQILIDNEIILDTCQTSFDLIKGLKKTLNAEKIKPMITQCCIQALYEAADQTVIDKAKSFERRRCNHSIKAPESPKDCILSVVNVDNKNKHRYVVCSQNVELRRKLRKIPGVPIIHMNRSVMVMEPLSDASNRFNVQQEEKKLTSGLNDSKNAGLNFQSDHNNIDDKENILKRKRNGRKGPNPLSVKKKQKKAISNDITTENKDKVIETIPKESESSTNENTTDEPVKKKRKRKHHKKRNNIADTEAKSINTVLSNSTTLDDENGVSPNVTENDKKEKS</sequence>
<dbReference type="EMBL" id="UFAJ01000231">
    <property type="protein sequence ID" value="SSD59922.1"/>
    <property type="molecule type" value="Genomic_DNA"/>
</dbReference>
<comment type="subcellular location">
    <subcellularLocation>
        <location evidence="1">Nucleus</location>
        <location evidence="1">Nucleolus</location>
    </subcellularLocation>
</comment>
<evidence type="ECO:0000313" key="10">
    <source>
        <dbReference type="EMBL" id="SSD59922.1"/>
    </source>
</evidence>
<dbReference type="Gene3D" id="3.40.50.1010">
    <property type="entry name" value="5'-nuclease"/>
    <property type="match status" value="1"/>
</dbReference>
<organism evidence="10 11">
    <name type="scientific">Saccharomycodes ludwigii</name>
    <dbReference type="NCBI Taxonomy" id="36035"/>
    <lineage>
        <taxon>Eukaryota</taxon>
        <taxon>Fungi</taxon>
        <taxon>Dikarya</taxon>
        <taxon>Ascomycota</taxon>
        <taxon>Saccharomycotina</taxon>
        <taxon>Saccharomycetes</taxon>
        <taxon>Saccharomycodales</taxon>
        <taxon>Saccharomycodaceae</taxon>
        <taxon>Saccharomycodes</taxon>
    </lineage>
</organism>
<accession>A0A376B5M1</accession>
<feature type="compositionally biased region" description="Polar residues" evidence="8">
    <location>
        <begin position="273"/>
        <end position="284"/>
    </location>
</feature>
<evidence type="ECO:0000313" key="11">
    <source>
        <dbReference type="Proteomes" id="UP000262825"/>
    </source>
</evidence>
<comment type="function">
    <text evidence="5">Involved in rRNA-processing and ribosome biogenesis.</text>
</comment>
<dbReference type="GO" id="GO:0006364">
    <property type="term" value="P:rRNA processing"/>
    <property type="evidence" value="ECO:0007669"/>
    <property type="project" value="UniProtKB-KW"/>
</dbReference>
<dbReference type="InterPro" id="IPR057776">
    <property type="entry name" value="UTP23_sensor"/>
</dbReference>
<dbReference type="SUPFAM" id="SSF88723">
    <property type="entry name" value="PIN domain-like"/>
    <property type="match status" value="1"/>
</dbReference>
<keyword evidence="11" id="KW-1185">Reference proteome</keyword>
<feature type="compositionally biased region" description="Basic and acidic residues" evidence="8">
    <location>
        <begin position="187"/>
        <end position="196"/>
    </location>
</feature>
<dbReference type="FunFam" id="3.40.50.1010:FF:000006">
    <property type="entry name" value="rRNA-processing protein UTP23 homolog"/>
    <property type="match status" value="1"/>
</dbReference>
<evidence type="ECO:0000259" key="9">
    <source>
        <dbReference type="Pfam" id="PF24779"/>
    </source>
</evidence>
<dbReference type="CDD" id="cd09865">
    <property type="entry name" value="PIN_ScUtp23p-like"/>
    <property type="match status" value="1"/>
</dbReference>
<name>A0A376B5M1_9ASCO</name>
<evidence type="ECO:0000256" key="5">
    <source>
        <dbReference type="ARBA" id="ARBA00037300"/>
    </source>
</evidence>
<proteinExistence type="inferred from homology"/>
<dbReference type="AlphaFoldDB" id="A0A376B5M1"/>
<dbReference type="Pfam" id="PF24779">
    <property type="entry name" value="UTP23_sensor"/>
    <property type="match status" value="1"/>
</dbReference>
<feature type="compositionally biased region" description="Polar residues" evidence="8">
    <location>
        <begin position="170"/>
        <end position="186"/>
    </location>
</feature>
<keyword evidence="4" id="KW-0539">Nucleus</keyword>
<keyword evidence="3" id="KW-0698">rRNA processing</keyword>
<reference evidence="11" key="1">
    <citation type="submission" date="2018-06" db="EMBL/GenBank/DDBJ databases">
        <authorList>
            <person name="Guldener U."/>
        </authorList>
    </citation>
    <scope>NUCLEOTIDE SEQUENCE [LARGE SCALE GENOMIC DNA]</scope>
    <source>
        <strain evidence="11">UTAD17</strain>
    </source>
</reference>
<evidence type="ECO:0000256" key="3">
    <source>
        <dbReference type="ARBA" id="ARBA00022552"/>
    </source>
</evidence>
<feature type="compositionally biased region" description="Basic residues" evidence="8">
    <location>
        <begin position="253"/>
        <end position="265"/>
    </location>
</feature>
<dbReference type="PANTHER" id="PTHR12416">
    <property type="entry name" value="RRNA-PROCESSING PROTEIN UTP23 HOMOLOG"/>
    <property type="match status" value="1"/>
</dbReference>
<evidence type="ECO:0000256" key="4">
    <source>
        <dbReference type="ARBA" id="ARBA00023242"/>
    </source>
</evidence>
<dbReference type="Pfam" id="PF04900">
    <property type="entry name" value="Fcf1"/>
    <property type="match status" value="1"/>
</dbReference>
<dbReference type="VEuPathDB" id="FungiDB:SCODWIG_01683"/>
<keyword evidence="2" id="KW-0690">Ribosome biogenesis</keyword>
<dbReference type="GO" id="GO:0032040">
    <property type="term" value="C:small-subunit processome"/>
    <property type="evidence" value="ECO:0007669"/>
    <property type="project" value="InterPro"/>
</dbReference>
<dbReference type="InterPro" id="IPR006984">
    <property type="entry name" value="Fcf1/UTP23"/>
</dbReference>
<feature type="region of interest" description="Disordered" evidence="8">
    <location>
        <begin position="162"/>
        <end position="304"/>
    </location>
</feature>
<evidence type="ECO:0000256" key="7">
    <source>
        <dbReference type="ARBA" id="ARBA00076388"/>
    </source>
</evidence>
<evidence type="ECO:0000256" key="2">
    <source>
        <dbReference type="ARBA" id="ARBA00022517"/>
    </source>
</evidence>
<evidence type="ECO:0000256" key="6">
    <source>
        <dbReference type="ARBA" id="ARBA00038503"/>
    </source>
</evidence>
<evidence type="ECO:0000256" key="8">
    <source>
        <dbReference type="SAM" id="MobiDB-lite"/>
    </source>
</evidence>